<comment type="caution">
    <text evidence="3">The sequence shown here is derived from an EMBL/GenBank/DDBJ whole genome shotgun (WGS) entry which is preliminary data.</text>
</comment>
<feature type="repeat" description="PPR" evidence="2">
    <location>
        <begin position="480"/>
        <end position="514"/>
    </location>
</feature>
<feature type="repeat" description="PPR" evidence="2">
    <location>
        <begin position="380"/>
        <end position="410"/>
    </location>
</feature>
<dbReference type="Pfam" id="PF13041">
    <property type="entry name" value="PPR_2"/>
    <property type="match status" value="3"/>
</dbReference>
<protein>
    <recommendedName>
        <fullName evidence="5">Pentatricopeptide repeat-containing protein</fullName>
    </recommendedName>
</protein>
<dbReference type="PANTHER" id="PTHR24015:SF2017">
    <property type="entry name" value="PENTATRICOPEPTIDE REPEAT-CONTAINING PROTEIN"/>
    <property type="match status" value="1"/>
</dbReference>
<dbReference type="InterPro" id="IPR002885">
    <property type="entry name" value="PPR_rpt"/>
</dbReference>
<dbReference type="FunFam" id="1.25.40.10:FF:000090">
    <property type="entry name" value="Pentatricopeptide repeat-containing protein, chloroplastic"/>
    <property type="match status" value="1"/>
</dbReference>
<accession>A0AA38WUB9</accession>
<dbReference type="PANTHER" id="PTHR24015">
    <property type="entry name" value="OS07G0578800 PROTEIN-RELATED"/>
    <property type="match status" value="1"/>
</dbReference>
<dbReference type="EMBL" id="JARYMX010000001">
    <property type="protein sequence ID" value="KAJ9564096.1"/>
    <property type="molecule type" value="Genomic_DNA"/>
</dbReference>
<organism evidence="3 4">
    <name type="scientific">Centaurea solstitialis</name>
    <name type="common">yellow star-thistle</name>
    <dbReference type="NCBI Taxonomy" id="347529"/>
    <lineage>
        <taxon>Eukaryota</taxon>
        <taxon>Viridiplantae</taxon>
        <taxon>Streptophyta</taxon>
        <taxon>Embryophyta</taxon>
        <taxon>Tracheophyta</taxon>
        <taxon>Spermatophyta</taxon>
        <taxon>Magnoliopsida</taxon>
        <taxon>eudicotyledons</taxon>
        <taxon>Gunneridae</taxon>
        <taxon>Pentapetalae</taxon>
        <taxon>asterids</taxon>
        <taxon>campanulids</taxon>
        <taxon>Asterales</taxon>
        <taxon>Asteraceae</taxon>
        <taxon>Carduoideae</taxon>
        <taxon>Cardueae</taxon>
        <taxon>Centaureinae</taxon>
        <taxon>Centaurea</taxon>
    </lineage>
</organism>
<feature type="repeat" description="PPR" evidence="2">
    <location>
        <begin position="177"/>
        <end position="211"/>
    </location>
</feature>
<dbReference type="InterPro" id="IPR046848">
    <property type="entry name" value="E_motif"/>
</dbReference>
<evidence type="ECO:0000256" key="1">
    <source>
        <dbReference type="ARBA" id="ARBA00022737"/>
    </source>
</evidence>
<feature type="repeat" description="PPR" evidence="2">
    <location>
        <begin position="44"/>
        <end position="74"/>
    </location>
</feature>
<evidence type="ECO:0000313" key="3">
    <source>
        <dbReference type="EMBL" id="KAJ9564096.1"/>
    </source>
</evidence>
<dbReference type="Pfam" id="PF20431">
    <property type="entry name" value="E_motif"/>
    <property type="match status" value="1"/>
</dbReference>
<evidence type="ECO:0008006" key="5">
    <source>
        <dbReference type="Google" id="ProtNLM"/>
    </source>
</evidence>
<evidence type="ECO:0000256" key="2">
    <source>
        <dbReference type="PROSITE-ProRule" id="PRU00708"/>
    </source>
</evidence>
<dbReference type="InterPro" id="IPR011990">
    <property type="entry name" value="TPR-like_helical_dom_sf"/>
</dbReference>
<sequence length="703" mass="77810">MSSFQEPISLATFLIQKCSSINSLLKARQIHARIITSTPPIRKSPYLNNNLISMYSRCGSIVDARQVFDEMPQRTVVSYNALIAAYSRDRNDARVAFELFGRLSREGFVPNGPTFTSLLQASSLVRDVFLGSALHSQVVKLEFLSDTLVQTSLLGMYSDCGDLASSKKVFGFMVWKDAMAWNSIIVGCMKNDKIMEGVRFFRAMVKGQDFPTRFTYSVVFNACSKLRNLETGEIVHARTIVSGIPPDLPLQNALLNMYSSCGDEKTARRVFTEIEKPDLVSWNSMLAGSLGTGNSERSMEIFNNIRKASSVKPDDYTFATIISATRAIPARNYGMPLHCQVTKTGFETNVYVGSTLVSMYFDNEDSESAQKLLDSTPVKDVVFWTEVITGYARMGDGENAIRCFHEMSRGHETDGFAISVALSACADLAARKSGEMIHSQAVKLGYDSEMSVSGSLIDMYAKSGDLRSSESVLSGIETPDLKCWNAILGGYGHHGRGDEAFRIFDEILKQGLIPDEITYLSMLAACNHCGWVEKGRFLWGSMVRNGLIPGSKHYSCFVGLLSRAGLLEEAEEMIVGSGESGGSSLELWRTLLSSCLERRNVEVGTRVADRIMEIGEDDGAAFVLVTNLYALAGRWDDVAKMRRRIRALGEKDAGLSWIELSSDTYVFASGDKNHPEMDAMQEELSSLRKNLAKPEEDGFRFYV</sequence>
<dbReference type="Pfam" id="PF01535">
    <property type="entry name" value="PPR"/>
    <property type="match status" value="2"/>
</dbReference>
<keyword evidence="1" id="KW-0677">Repeat</keyword>
<evidence type="ECO:0000313" key="4">
    <source>
        <dbReference type="Proteomes" id="UP001172457"/>
    </source>
</evidence>
<dbReference type="Pfam" id="PF13812">
    <property type="entry name" value="PPR_3"/>
    <property type="match status" value="1"/>
</dbReference>
<dbReference type="Gene3D" id="1.25.40.10">
    <property type="entry name" value="Tetratricopeptide repeat domain"/>
    <property type="match status" value="6"/>
</dbReference>
<dbReference type="NCBIfam" id="TIGR00756">
    <property type="entry name" value="PPR"/>
    <property type="match status" value="4"/>
</dbReference>
<proteinExistence type="predicted"/>
<feature type="repeat" description="PPR" evidence="2">
    <location>
        <begin position="515"/>
        <end position="549"/>
    </location>
</feature>
<name>A0AA38WUB9_9ASTR</name>
<dbReference type="GO" id="GO:0009451">
    <property type="term" value="P:RNA modification"/>
    <property type="evidence" value="ECO:0007669"/>
    <property type="project" value="InterPro"/>
</dbReference>
<reference evidence="3" key="1">
    <citation type="submission" date="2023-03" db="EMBL/GenBank/DDBJ databases">
        <title>Chromosome-scale reference genome and RAD-based genetic map of yellow starthistle (Centaurea solstitialis) reveal putative structural variation and QTLs associated with invader traits.</title>
        <authorList>
            <person name="Reatini B."/>
            <person name="Cang F.A."/>
            <person name="Jiang Q."/>
            <person name="Mckibben M.T.W."/>
            <person name="Barker M.S."/>
            <person name="Rieseberg L.H."/>
            <person name="Dlugosch K.M."/>
        </authorList>
    </citation>
    <scope>NUCLEOTIDE SEQUENCE</scope>
    <source>
        <strain evidence="3">CAN-66</strain>
        <tissue evidence="3">Leaf</tissue>
    </source>
</reference>
<dbReference type="Proteomes" id="UP001172457">
    <property type="component" value="Chromosome 1"/>
</dbReference>
<dbReference type="AlphaFoldDB" id="A0AA38WUB9"/>
<dbReference type="GO" id="GO:0003723">
    <property type="term" value="F:RNA binding"/>
    <property type="evidence" value="ECO:0007669"/>
    <property type="project" value="InterPro"/>
</dbReference>
<dbReference type="PROSITE" id="PS51375">
    <property type="entry name" value="PPR"/>
    <property type="match status" value="6"/>
</dbReference>
<dbReference type="InterPro" id="IPR046960">
    <property type="entry name" value="PPR_At4g14850-like_plant"/>
</dbReference>
<keyword evidence="4" id="KW-1185">Reference proteome</keyword>
<feature type="repeat" description="PPR" evidence="2">
    <location>
        <begin position="75"/>
        <end position="110"/>
    </location>
</feature>
<gene>
    <name evidence="3" type="ORF">OSB04_000062</name>
</gene>